<evidence type="ECO:0000256" key="4">
    <source>
        <dbReference type="ARBA" id="ARBA00022862"/>
    </source>
</evidence>
<dbReference type="GO" id="GO:0008379">
    <property type="term" value="F:thioredoxin peroxidase activity"/>
    <property type="evidence" value="ECO:0007669"/>
    <property type="project" value="TreeGrafter"/>
</dbReference>
<keyword evidence="3" id="KW-0575">Peroxidase</keyword>
<keyword evidence="6" id="KW-1015">Disulfide bond</keyword>
<dbReference type="EMBL" id="BIFR01000002">
    <property type="protein sequence ID" value="GCE15909.1"/>
    <property type="molecule type" value="Genomic_DNA"/>
</dbReference>
<dbReference type="PANTHER" id="PTHR42801">
    <property type="entry name" value="THIOREDOXIN-DEPENDENT PEROXIDE REDUCTASE"/>
    <property type="match status" value="1"/>
</dbReference>
<evidence type="ECO:0000256" key="5">
    <source>
        <dbReference type="ARBA" id="ARBA00023002"/>
    </source>
</evidence>
<comment type="similarity">
    <text evidence="9">Belongs to the peroxiredoxin family. BCP/PrxQ subfamily.</text>
</comment>
<dbReference type="Proteomes" id="UP000287352">
    <property type="component" value="Unassembled WGS sequence"/>
</dbReference>
<evidence type="ECO:0000259" key="12">
    <source>
        <dbReference type="PROSITE" id="PS51352"/>
    </source>
</evidence>
<keyword evidence="14" id="KW-1185">Reference proteome</keyword>
<keyword evidence="7" id="KW-0676">Redox-active center</keyword>
<evidence type="ECO:0000256" key="3">
    <source>
        <dbReference type="ARBA" id="ARBA00022559"/>
    </source>
</evidence>
<dbReference type="EC" id="1.11.1.24" evidence="2"/>
<dbReference type="RefSeq" id="WP_126583311.1">
    <property type="nucleotide sequence ID" value="NZ_BIFR01000002.1"/>
</dbReference>
<dbReference type="GO" id="GO:0005737">
    <property type="term" value="C:cytoplasm"/>
    <property type="evidence" value="ECO:0007669"/>
    <property type="project" value="TreeGrafter"/>
</dbReference>
<gene>
    <name evidence="13" type="ORF">KTT_57680</name>
</gene>
<dbReference type="AlphaFoldDB" id="A0A402A9V5"/>
<dbReference type="GO" id="GO:0045454">
    <property type="term" value="P:cell redox homeostasis"/>
    <property type="evidence" value="ECO:0007669"/>
    <property type="project" value="TreeGrafter"/>
</dbReference>
<accession>A0A402A9V5</accession>
<evidence type="ECO:0000256" key="8">
    <source>
        <dbReference type="ARBA" id="ARBA00032824"/>
    </source>
</evidence>
<comment type="function">
    <text evidence="1">Thiol-specific peroxidase that catalyzes the reduction of hydrogen peroxide and organic hydroperoxides to water and alcohols, respectively. Plays a role in cell protection against oxidative stress by detoxifying peroxides and as sensor of hydrogen peroxide-mediated signaling events.</text>
</comment>
<dbReference type="Pfam" id="PF00578">
    <property type="entry name" value="AhpC-TSA"/>
    <property type="match status" value="1"/>
</dbReference>
<dbReference type="GO" id="GO:0034599">
    <property type="term" value="P:cellular response to oxidative stress"/>
    <property type="evidence" value="ECO:0007669"/>
    <property type="project" value="TreeGrafter"/>
</dbReference>
<evidence type="ECO:0000256" key="11">
    <source>
        <dbReference type="ARBA" id="ARBA00049091"/>
    </source>
</evidence>
<comment type="caution">
    <text evidence="13">The sequence shown here is derived from an EMBL/GenBank/DDBJ whole genome shotgun (WGS) entry which is preliminary data.</text>
</comment>
<dbReference type="PROSITE" id="PS51352">
    <property type="entry name" value="THIOREDOXIN_2"/>
    <property type="match status" value="1"/>
</dbReference>
<dbReference type="InterPro" id="IPR013766">
    <property type="entry name" value="Thioredoxin_domain"/>
</dbReference>
<organism evidence="13 14">
    <name type="scientific">Tengunoibacter tsumagoiensis</name>
    <dbReference type="NCBI Taxonomy" id="2014871"/>
    <lineage>
        <taxon>Bacteria</taxon>
        <taxon>Bacillati</taxon>
        <taxon>Chloroflexota</taxon>
        <taxon>Ktedonobacteria</taxon>
        <taxon>Ktedonobacterales</taxon>
        <taxon>Dictyobacteraceae</taxon>
        <taxon>Tengunoibacter</taxon>
    </lineage>
</organism>
<keyword evidence="4" id="KW-0049">Antioxidant</keyword>
<dbReference type="SUPFAM" id="SSF52833">
    <property type="entry name" value="Thioredoxin-like"/>
    <property type="match status" value="1"/>
</dbReference>
<evidence type="ECO:0000256" key="7">
    <source>
        <dbReference type="ARBA" id="ARBA00023284"/>
    </source>
</evidence>
<dbReference type="InterPro" id="IPR050924">
    <property type="entry name" value="Peroxiredoxin_BCP/PrxQ"/>
</dbReference>
<dbReference type="CDD" id="cd02970">
    <property type="entry name" value="PRX_like2"/>
    <property type="match status" value="1"/>
</dbReference>
<name>A0A402A9V5_9CHLR</name>
<evidence type="ECO:0000313" key="14">
    <source>
        <dbReference type="Proteomes" id="UP000287352"/>
    </source>
</evidence>
<keyword evidence="5" id="KW-0560">Oxidoreductase</keyword>
<evidence type="ECO:0000256" key="9">
    <source>
        <dbReference type="ARBA" id="ARBA00038489"/>
    </source>
</evidence>
<sequence length="220" mass="24005">MSTTTTLQQQLDAFKSQMSKQAPPAVMAQVQQHIDDLVNSGLAQQGLKAGQKAPDFKLPDALGKHVELATLLQEGPVVVTFYRGEWCPYCNLQLHAYQQILPQITAAGATLVAISPQNADHSLSLAEKHALTFHVLSDAGNRIAHQYGIVFSLDEQLRSLFTQIGSDLPSFNGDTSWEIPMPATFIIAQDGTITFAHVDADFTRRLEPARLLAELAALTK</sequence>
<evidence type="ECO:0000256" key="10">
    <source>
        <dbReference type="ARBA" id="ARBA00041373"/>
    </source>
</evidence>
<dbReference type="InterPro" id="IPR000866">
    <property type="entry name" value="AhpC/TSA"/>
</dbReference>
<dbReference type="PANTHER" id="PTHR42801:SF7">
    <property type="entry name" value="SLL1159 PROTEIN"/>
    <property type="match status" value="1"/>
</dbReference>
<comment type="catalytic activity">
    <reaction evidence="11">
        <text>a hydroperoxide + [thioredoxin]-dithiol = an alcohol + [thioredoxin]-disulfide + H2O</text>
        <dbReference type="Rhea" id="RHEA:62620"/>
        <dbReference type="Rhea" id="RHEA-COMP:10698"/>
        <dbReference type="Rhea" id="RHEA-COMP:10700"/>
        <dbReference type="ChEBI" id="CHEBI:15377"/>
        <dbReference type="ChEBI" id="CHEBI:29950"/>
        <dbReference type="ChEBI" id="CHEBI:30879"/>
        <dbReference type="ChEBI" id="CHEBI:35924"/>
        <dbReference type="ChEBI" id="CHEBI:50058"/>
        <dbReference type="EC" id="1.11.1.24"/>
    </reaction>
</comment>
<dbReference type="OrthoDB" id="9809746at2"/>
<evidence type="ECO:0000256" key="6">
    <source>
        <dbReference type="ARBA" id="ARBA00023157"/>
    </source>
</evidence>
<protein>
    <recommendedName>
        <fullName evidence="2">thioredoxin-dependent peroxiredoxin</fullName>
        <ecNumber evidence="2">1.11.1.24</ecNumber>
    </recommendedName>
    <alternativeName>
        <fullName evidence="10">Bacterioferritin comigratory protein</fullName>
    </alternativeName>
    <alternativeName>
        <fullName evidence="8">Thioredoxin peroxidase</fullName>
    </alternativeName>
</protein>
<reference evidence="14" key="1">
    <citation type="submission" date="2018-12" db="EMBL/GenBank/DDBJ databases">
        <title>Tengunoibacter tsumagoiensis gen. nov., sp. nov., Dictyobacter kobayashii sp. nov., D. alpinus sp. nov., and D. joshuensis sp. nov. and description of Dictyobacteraceae fam. nov. within the order Ktedonobacterales isolated from Tengu-no-mugimeshi.</title>
        <authorList>
            <person name="Wang C.M."/>
            <person name="Zheng Y."/>
            <person name="Sakai Y."/>
            <person name="Toyoda A."/>
            <person name="Minakuchi Y."/>
            <person name="Abe K."/>
            <person name="Yokota A."/>
            <person name="Yabe S."/>
        </authorList>
    </citation>
    <scope>NUCLEOTIDE SEQUENCE [LARGE SCALE GENOMIC DNA]</scope>
    <source>
        <strain evidence="14">Uno3</strain>
    </source>
</reference>
<evidence type="ECO:0000256" key="2">
    <source>
        <dbReference type="ARBA" id="ARBA00013017"/>
    </source>
</evidence>
<evidence type="ECO:0000313" key="13">
    <source>
        <dbReference type="EMBL" id="GCE15909.1"/>
    </source>
</evidence>
<feature type="domain" description="Thioredoxin" evidence="12">
    <location>
        <begin position="47"/>
        <end position="220"/>
    </location>
</feature>
<evidence type="ECO:0000256" key="1">
    <source>
        <dbReference type="ARBA" id="ARBA00003330"/>
    </source>
</evidence>
<proteinExistence type="inferred from homology"/>
<dbReference type="Gene3D" id="3.40.30.10">
    <property type="entry name" value="Glutaredoxin"/>
    <property type="match status" value="1"/>
</dbReference>
<dbReference type="InterPro" id="IPR036249">
    <property type="entry name" value="Thioredoxin-like_sf"/>
</dbReference>